<evidence type="ECO:0000256" key="2">
    <source>
        <dbReference type="ARBA" id="ARBA00022448"/>
    </source>
</evidence>
<keyword evidence="6 11" id="KW-0472">Membrane</keyword>
<feature type="transmembrane region" description="Helical" evidence="11">
    <location>
        <begin position="51"/>
        <end position="72"/>
    </location>
</feature>
<dbReference type="Gene3D" id="3.10.580.10">
    <property type="entry name" value="CBS-domain"/>
    <property type="match status" value="1"/>
</dbReference>
<organism evidence="13 14">
    <name type="scientific">Benzoatithermus flavus</name>
    <dbReference type="NCBI Taxonomy" id="3108223"/>
    <lineage>
        <taxon>Bacteria</taxon>
        <taxon>Pseudomonadati</taxon>
        <taxon>Pseudomonadota</taxon>
        <taxon>Alphaproteobacteria</taxon>
        <taxon>Geminicoccales</taxon>
        <taxon>Geminicoccaceae</taxon>
        <taxon>Benzoatithermus</taxon>
    </lineage>
</organism>
<keyword evidence="9" id="KW-0407">Ion channel</keyword>
<comment type="caution">
    <text evidence="13">The sequence shown here is derived from an EMBL/GenBank/DDBJ whole genome shotgun (WGS) entry which is preliminary data.</text>
</comment>
<accession>A0ABU8XWF7</accession>
<protein>
    <submittedName>
        <fullName evidence="13">Chloride channel protein</fullName>
    </submittedName>
</protein>
<dbReference type="RefSeq" id="WP_418161386.1">
    <property type="nucleotide sequence ID" value="NZ_JBBLZC010000029.1"/>
</dbReference>
<evidence type="ECO:0000256" key="8">
    <source>
        <dbReference type="ARBA" id="ARBA00023214"/>
    </source>
</evidence>
<feature type="domain" description="CBS" evidence="12">
    <location>
        <begin position="549"/>
        <end position="608"/>
    </location>
</feature>
<dbReference type="InterPro" id="IPR014743">
    <property type="entry name" value="Cl-channel_core"/>
</dbReference>
<evidence type="ECO:0000313" key="13">
    <source>
        <dbReference type="EMBL" id="MEK0085537.1"/>
    </source>
</evidence>
<feature type="transmembrane region" description="Helical" evidence="11">
    <location>
        <begin position="304"/>
        <end position="322"/>
    </location>
</feature>
<keyword evidence="4 11" id="KW-1133">Transmembrane helix</keyword>
<sequence>MRPKAEGEPGVLLREGRPARVVWLKRLRLVVGRAFDGPLGRMRALLRTDELAFVALAIVVGALAGSGVALMSRTAQLLHELLFAIPAGAHLSATTGIAPWRLLLVPTVGGLALGGLMLATNRLRLGPAVDPIEANALYGGRMSLLGSLVVALQTVLSNGVGASIGLEAGYTQLGAGAASRLGAGLRLRRNDLRTLVGCGAAGAIGAAFLAPLAGAFYAFELIIGGYTISALAPVVGSALAGTTVAQMLAAHATPVEITSSLAVGWRDQIPFLGLSFVAALAGIGLMLGVTLTERLFRGARMPRPLRPALGGGGVGLLALLHPQVLSSGHGALDGLLAAPLPVAEIAVILLAKSVASAVSIGSGFRGGLFFASLFMGGLLGGLVAAGLALVAPSLRPDPHTYAIVGMSSMAVAVVGGPLTMLFLTLETTGDFLLAPSLVAAVLVATLTSRRLFGYSFATWRFHLRGEAIRSAHDIGWIRNLTVGRLMRRDVRTVRADTLLSAFRRQFPLGSTSQVVALDAAERYAGMVLLAEAHAPELDEQAADIRIDQLLRYRNHALTPSMNVKDAVARLEQAGADALAVVDEAEKGRVLGLLSEAHALRRYSEELDRRRRELVGEVR</sequence>
<feature type="transmembrane region" description="Helical" evidence="11">
    <location>
        <begin position="402"/>
        <end position="425"/>
    </location>
</feature>
<proteinExistence type="predicted"/>
<dbReference type="Gene3D" id="1.10.3080.10">
    <property type="entry name" value="Clc chloride channel"/>
    <property type="match status" value="1"/>
</dbReference>
<comment type="subcellular location">
    <subcellularLocation>
        <location evidence="1">Membrane</location>
        <topology evidence="1">Multi-pass membrane protein</topology>
    </subcellularLocation>
</comment>
<gene>
    <name evidence="13" type="ORF">U1T56_20485</name>
</gene>
<reference evidence="13 14" key="1">
    <citation type="submission" date="2024-01" db="EMBL/GenBank/DDBJ databases">
        <title>Multi-omics insights into the function and evolution of sodium benzoate biodegradation pathways in Benzoatithermus flavus gen. nov., sp. nov. from hot spring.</title>
        <authorList>
            <person name="Hu C.-J."/>
            <person name="Li W.-J."/>
        </authorList>
    </citation>
    <scope>NUCLEOTIDE SEQUENCE [LARGE SCALE GENOMIC DNA]</scope>
    <source>
        <strain evidence="13 14">SYSU G07066</strain>
    </source>
</reference>
<dbReference type="InterPro" id="IPR001807">
    <property type="entry name" value="ClC"/>
</dbReference>
<dbReference type="SUPFAM" id="SSF54631">
    <property type="entry name" value="CBS-domain pair"/>
    <property type="match status" value="1"/>
</dbReference>
<keyword evidence="8" id="KW-0868">Chloride</keyword>
<dbReference type="Pfam" id="PF00571">
    <property type="entry name" value="CBS"/>
    <property type="match status" value="1"/>
</dbReference>
<keyword evidence="5" id="KW-0406">Ion transport</keyword>
<feature type="transmembrane region" description="Helical" evidence="11">
    <location>
        <begin position="367"/>
        <end position="390"/>
    </location>
</feature>
<name>A0ABU8XWF7_9PROT</name>
<keyword evidence="2" id="KW-0813">Transport</keyword>
<dbReference type="Proteomes" id="UP001375743">
    <property type="component" value="Unassembled WGS sequence"/>
</dbReference>
<evidence type="ECO:0000256" key="10">
    <source>
        <dbReference type="PROSITE-ProRule" id="PRU00703"/>
    </source>
</evidence>
<dbReference type="InterPro" id="IPR000644">
    <property type="entry name" value="CBS_dom"/>
</dbReference>
<dbReference type="PROSITE" id="PS51371">
    <property type="entry name" value="CBS"/>
    <property type="match status" value="1"/>
</dbReference>
<dbReference type="PANTHER" id="PTHR43427">
    <property type="entry name" value="CHLORIDE CHANNEL PROTEIN CLC-E"/>
    <property type="match status" value="1"/>
</dbReference>
<dbReference type="InterPro" id="IPR050368">
    <property type="entry name" value="ClC-type_chloride_channel"/>
</dbReference>
<feature type="transmembrane region" description="Helical" evidence="11">
    <location>
        <begin position="431"/>
        <end position="452"/>
    </location>
</feature>
<feature type="transmembrane region" description="Helical" evidence="11">
    <location>
        <begin position="195"/>
        <end position="219"/>
    </location>
</feature>
<dbReference type="CDD" id="cd00400">
    <property type="entry name" value="Voltage_gated_ClC"/>
    <property type="match status" value="1"/>
</dbReference>
<evidence type="ECO:0000256" key="6">
    <source>
        <dbReference type="ARBA" id="ARBA00023136"/>
    </source>
</evidence>
<feature type="transmembrane region" description="Helical" evidence="11">
    <location>
        <begin position="271"/>
        <end position="292"/>
    </location>
</feature>
<evidence type="ECO:0000256" key="7">
    <source>
        <dbReference type="ARBA" id="ARBA00023173"/>
    </source>
</evidence>
<dbReference type="EMBL" id="JBBLZC010000029">
    <property type="protein sequence ID" value="MEK0085537.1"/>
    <property type="molecule type" value="Genomic_DNA"/>
</dbReference>
<feature type="transmembrane region" description="Helical" evidence="11">
    <location>
        <begin position="100"/>
        <end position="119"/>
    </location>
</feature>
<evidence type="ECO:0000313" key="14">
    <source>
        <dbReference type="Proteomes" id="UP001375743"/>
    </source>
</evidence>
<feature type="transmembrane region" description="Helical" evidence="11">
    <location>
        <begin position="334"/>
        <end position="355"/>
    </location>
</feature>
<evidence type="ECO:0000259" key="12">
    <source>
        <dbReference type="PROSITE" id="PS51371"/>
    </source>
</evidence>
<keyword evidence="14" id="KW-1185">Reference proteome</keyword>
<evidence type="ECO:0000256" key="5">
    <source>
        <dbReference type="ARBA" id="ARBA00023065"/>
    </source>
</evidence>
<evidence type="ECO:0000256" key="4">
    <source>
        <dbReference type="ARBA" id="ARBA00022989"/>
    </source>
</evidence>
<evidence type="ECO:0000256" key="3">
    <source>
        <dbReference type="ARBA" id="ARBA00022692"/>
    </source>
</evidence>
<keyword evidence="3 11" id="KW-0812">Transmembrane</keyword>
<dbReference type="PANTHER" id="PTHR43427:SF6">
    <property type="entry name" value="CHLORIDE CHANNEL PROTEIN CLC-E"/>
    <property type="match status" value="1"/>
</dbReference>
<dbReference type="Pfam" id="PF00654">
    <property type="entry name" value="Voltage_CLC"/>
    <property type="match status" value="1"/>
</dbReference>
<keyword evidence="7" id="KW-0869">Chloride channel</keyword>
<keyword evidence="10" id="KW-0129">CBS domain</keyword>
<evidence type="ECO:0000256" key="9">
    <source>
        <dbReference type="ARBA" id="ARBA00023303"/>
    </source>
</evidence>
<dbReference type="PRINTS" id="PR00762">
    <property type="entry name" value="CLCHANNEL"/>
</dbReference>
<evidence type="ECO:0000256" key="1">
    <source>
        <dbReference type="ARBA" id="ARBA00004141"/>
    </source>
</evidence>
<dbReference type="InterPro" id="IPR046342">
    <property type="entry name" value="CBS_dom_sf"/>
</dbReference>
<dbReference type="SUPFAM" id="SSF81340">
    <property type="entry name" value="Clc chloride channel"/>
    <property type="match status" value="1"/>
</dbReference>
<evidence type="ECO:0000256" key="11">
    <source>
        <dbReference type="SAM" id="Phobius"/>
    </source>
</evidence>